<sequence length="274" mass="32581">MHLREELDREREERNYFQLERDKVQAFWDVTQRQLQGAKAELQTLDKEREETDIKLQIEIKVVSTYLYILFEDIYVNEWVPLDAEAKNESMYSALQQDLENLGKTEVSRVRDYWSSVIKAQMETDKAVYEDAKALIHTTEKKIEDLNELKQFNADQTSNLKILKKDLTQVLQENQQVTEHLTRVQEEIAVLQNKTKYRPKKFDNKLETELNNLAFEHENLQKRYKELQLEVAQLHKTSAETIEKMNSKADAKHSQMEKKIEQLTEKMQKDLLLC</sequence>
<evidence type="ECO:0000313" key="3">
    <source>
        <dbReference type="Proteomes" id="UP001497482"/>
    </source>
</evidence>
<feature type="coiled-coil region" evidence="1">
    <location>
        <begin position="129"/>
        <end position="266"/>
    </location>
</feature>
<protein>
    <recommendedName>
        <fullName evidence="4">Growth arrest-specific protein 8</fullName>
    </recommendedName>
</protein>
<dbReference type="GO" id="GO:0031267">
    <property type="term" value="F:small GTPase binding"/>
    <property type="evidence" value="ECO:0007669"/>
    <property type="project" value="InterPro"/>
</dbReference>
<dbReference type="PANTHER" id="PTHR31543:SF0">
    <property type="entry name" value="DYNEIN REGULATORY COMPLEX SUBUNIT 4"/>
    <property type="match status" value="1"/>
</dbReference>
<dbReference type="InterPro" id="IPR039308">
    <property type="entry name" value="GAS8"/>
</dbReference>
<dbReference type="AlphaFoldDB" id="A0AAV2IZ37"/>
<dbReference type="Proteomes" id="UP001497482">
    <property type="component" value="Chromosome 10"/>
</dbReference>
<dbReference type="GO" id="GO:0030317">
    <property type="term" value="P:flagellated sperm motility"/>
    <property type="evidence" value="ECO:0007669"/>
    <property type="project" value="TreeGrafter"/>
</dbReference>
<name>A0AAV2IZ37_KNICA</name>
<evidence type="ECO:0008006" key="4">
    <source>
        <dbReference type="Google" id="ProtNLM"/>
    </source>
</evidence>
<dbReference type="GO" id="GO:0005794">
    <property type="term" value="C:Golgi apparatus"/>
    <property type="evidence" value="ECO:0007669"/>
    <property type="project" value="TreeGrafter"/>
</dbReference>
<evidence type="ECO:0000256" key="1">
    <source>
        <dbReference type="SAM" id="Coils"/>
    </source>
</evidence>
<organism evidence="2 3">
    <name type="scientific">Knipowitschia caucasica</name>
    <name type="common">Caucasian dwarf goby</name>
    <name type="synonym">Pomatoschistus caucasicus</name>
    <dbReference type="NCBI Taxonomy" id="637954"/>
    <lineage>
        <taxon>Eukaryota</taxon>
        <taxon>Metazoa</taxon>
        <taxon>Chordata</taxon>
        <taxon>Craniata</taxon>
        <taxon>Vertebrata</taxon>
        <taxon>Euteleostomi</taxon>
        <taxon>Actinopterygii</taxon>
        <taxon>Neopterygii</taxon>
        <taxon>Teleostei</taxon>
        <taxon>Neoteleostei</taxon>
        <taxon>Acanthomorphata</taxon>
        <taxon>Gobiaria</taxon>
        <taxon>Gobiiformes</taxon>
        <taxon>Gobioidei</taxon>
        <taxon>Gobiidae</taxon>
        <taxon>Gobiinae</taxon>
        <taxon>Knipowitschia</taxon>
    </lineage>
</organism>
<dbReference type="GO" id="GO:0005874">
    <property type="term" value="C:microtubule"/>
    <property type="evidence" value="ECO:0007669"/>
    <property type="project" value="TreeGrafter"/>
</dbReference>
<proteinExistence type="predicted"/>
<accession>A0AAV2IZ37</accession>
<keyword evidence="3" id="KW-1185">Reference proteome</keyword>
<dbReference type="PANTHER" id="PTHR31543">
    <property type="entry name" value="DYNEIN REGULATORY COMPLEX SUBUNIT 4"/>
    <property type="match status" value="1"/>
</dbReference>
<keyword evidence="1" id="KW-0175">Coiled coil</keyword>
<reference evidence="2 3" key="1">
    <citation type="submission" date="2024-04" db="EMBL/GenBank/DDBJ databases">
        <authorList>
            <person name="Waldvogel A.-M."/>
            <person name="Schoenle A."/>
        </authorList>
    </citation>
    <scope>NUCLEOTIDE SEQUENCE [LARGE SCALE GENOMIC DNA]</scope>
</reference>
<dbReference type="EMBL" id="OZ035832">
    <property type="protein sequence ID" value="CAL1570601.1"/>
    <property type="molecule type" value="Genomic_DNA"/>
</dbReference>
<dbReference type="GO" id="GO:0008017">
    <property type="term" value="F:microtubule binding"/>
    <property type="evidence" value="ECO:0007669"/>
    <property type="project" value="InterPro"/>
</dbReference>
<gene>
    <name evidence="2" type="ORF">KC01_LOCUS2864</name>
</gene>
<evidence type="ECO:0000313" key="2">
    <source>
        <dbReference type="EMBL" id="CAL1570601.1"/>
    </source>
</evidence>